<feature type="transmembrane region" description="Helical" evidence="1">
    <location>
        <begin position="119"/>
        <end position="142"/>
    </location>
</feature>
<dbReference type="EMBL" id="VANP01000015">
    <property type="protein sequence ID" value="TLP53599.1"/>
    <property type="molecule type" value="Genomic_DNA"/>
</dbReference>
<name>A0A5R8YKV7_9ACTN</name>
<dbReference type="Pfam" id="PF19608">
    <property type="entry name" value="DUF6113"/>
    <property type="match status" value="1"/>
</dbReference>
<keyword evidence="1" id="KW-0472">Membrane</keyword>
<dbReference type="OrthoDB" id="3544132at2"/>
<keyword evidence="3" id="KW-1185">Reference proteome</keyword>
<feature type="transmembrane region" description="Helical" evidence="1">
    <location>
        <begin position="51"/>
        <end position="71"/>
    </location>
</feature>
<dbReference type="InterPro" id="IPR046095">
    <property type="entry name" value="DUF6113"/>
</dbReference>
<evidence type="ECO:0000256" key="1">
    <source>
        <dbReference type="SAM" id="Phobius"/>
    </source>
</evidence>
<protein>
    <submittedName>
        <fullName evidence="2">Uncharacterized protein</fullName>
    </submittedName>
</protein>
<evidence type="ECO:0000313" key="2">
    <source>
        <dbReference type="EMBL" id="TLP53599.1"/>
    </source>
</evidence>
<gene>
    <name evidence="2" type="ORF">FED44_29670</name>
</gene>
<dbReference type="AlphaFoldDB" id="A0A5R8YKV7"/>
<comment type="caution">
    <text evidence="2">The sequence shown here is derived from an EMBL/GenBank/DDBJ whole genome shotgun (WGS) entry which is preliminary data.</text>
</comment>
<feature type="transmembrane region" description="Helical" evidence="1">
    <location>
        <begin position="83"/>
        <end position="99"/>
    </location>
</feature>
<sequence length="148" mass="15023">MTPETEETQVGAEDGPGPDAGPVAGAVAGAAYGMLFLLGLVLGVVGGFQHAWYLGGLPIAAIAWLVVLFALPYAMGRMMGGKLGALVPAAGWLLVSFVLSTPQRAGDLAIAGNPAGYWYLYGGVLAVAAAVAVTRSTGSWLLRSYGRA</sequence>
<dbReference type="Proteomes" id="UP000309033">
    <property type="component" value="Unassembled WGS sequence"/>
</dbReference>
<feature type="transmembrane region" description="Helical" evidence="1">
    <location>
        <begin position="23"/>
        <end position="45"/>
    </location>
</feature>
<evidence type="ECO:0000313" key="3">
    <source>
        <dbReference type="Proteomes" id="UP000309033"/>
    </source>
</evidence>
<organism evidence="2 3">
    <name type="scientific">Microbispora triticiradicis</name>
    <dbReference type="NCBI Taxonomy" id="2200763"/>
    <lineage>
        <taxon>Bacteria</taxon>
        <taxon>Bacillati</taxon>
        <taxon>Actinomycetota</taxon>
        <taxon>Actinomycetes</taxon>
        <taxon>Streptosporangiales</taxon>
        <taxon>Streptosporangiaceae</taxon>
        <taxon>Microbispora</taxon>
    </lineage>
</organism>
<keyword evidence="1" id="KW-0812">Transmembrane</keyword>
<reference evidence="2" key="1">
    <citation type="submission" date="2019-05" db="EMBL/GenBank/DDBJ databases">
        <title>Isolation, diversity and antifungal activity of Actinobacteria from wheat.</title>
        <authorList>
            <person name="Yu B."/>
        </authorList>
    </citation>
    <scope>NUCLEOTIDE SEQUENCE [LARGE SCALE GENOMIC DNA]</scope>
    <source>
        <strain evidence="2">NEAU-HEGS1-5</strain>
    </source>
</reference>
<accession>A0A5R8YKV7</accession>
<proteinExistence type="predicted"/>
<keyword evidence="1" id="KW-1133">Transmembrane helix</keyword>